<evidence type="ECO:0000256" key="2">
    <source>
        <dbReference type="ARBA" id="ARBA00004286"/>
    </source>
</evidence>
<feature type="compositionally biased region" description="Basic and acidic residues" evidence="14">
    <location>
        <begin position="467"/>
        <end position="485"/>
    </location>
</feature>
<keyword evidence="8" id="KW-0479">Metal-binding</keyword>
<dbReference type="InterPro" id="IPR001965">
    <property type="entry name" value="Znf_PHD"/>
</dbReference>
<feature type="compositionally biased region" description="Basic and acidic residues" evidence="14">
    <location>
        <begin position="1049"/>
        <end position="1063"/>
    </location>
</feature>
<evidence type="ECO:0000256" key="12">
    <source>
        <dbReference type="ARBA" id="ARBA00023242"/>
    </source>
</evidence>
<dbReference type="InterPro" id="IPR006560">
    <property type="entry name" value="AWS_dom"/>
</dbReference>
<feature type="compositionally biased region" description="Basic and acidic residues" evidence="14">
    <location>
        <begin position="65"/>
        <end position="79"/>
    </location>
</feature>
<dbReference type="EMBL" id="NWSH01003549">
    <property type="protein sequence ID" value="PCG66123.1"/>
    <property type="molecule type" value="Genomic_DNA"/>
</dbReference>
<feature type="compositionally biased region" description="Basic and acidic residues" evidence="14">
    <location>
        <begin position="758"/>
        <end position="797"/>
    </location>
</feature>
<evidence type="ECO:0000256" key="4">
    <source>
        <dbReference type="ARBA" id="ARBA00022553"/>
    </source>
</evidence>
<dbReference type="InterPro" id="IPR046341">
    <property type="entry name" value="SET_dom_sf"/>
</dbReference>
<dbReference type="CDD" id="cd15565">
    <property type="entry name" value="PHD2_NSD"/>
    <property type="match status" value="1"/>
</dbReference>
<feature type="compositionally biased region" description="Low complexity" evidence="14">
    <location>
        <begin position="552"/>
        <end position="566"/>
    </location>
</feature>
<feature type="region of interest" description="Disordered" evidence="14">
    <location>
        <begin position="1319"/>
        <end position="1353"/>
    </location>
</feature>
<dbReference type="InterPro" id="IPR055198">
    <property type="entry name" value="NSD_PHD"/>
</dbReference>
<dbReference type="PROSITE" id="PS51215">
    <property type="entry name" value="AWS"/>
    <property type="match status" value="1"/>
</dbReference>
<feature type="compositionally biased region" description="Basic and acidic residues" evidence="14">
    <location>
        <begin position="580"/>
        <end position="598"/>
    </location>
</feature>
<feature type="compositionally biased region" description="Basic and acidic residues" evidence="14">
    <location>
        <begin position="1280"/>
        <end position="1290"/>
    </location>
</feature>
<keyword evidence="4" id="KW-0597">Phosphoprotein</keyword>
<dbReference type="PROSITE" id="PS50868">
    <property type="entry name" value="POST_SET"/>
    <property type="match status" value="1"/>
</dbReference>
<evidence type="ECO:0000256" key="9">
    <source>
        <dbReference type="ARBA" id="ARBA00022737"/>
    </source>
</evidence>
<feature type="compositionally biased region" description="Basic and acidic residues" evidence="14">
    <location>
        <begin position="494"/>
        <end position="504"/>
    </location>
</feature>
<dbReference type="InterPro" id="IPR003616">
    <property type="entry name" value="Post-SET_dom"/>
</dbReference>
<feature type="compositionally biased region" description="Basic and acidic residues" evidence="14">
    <location>
        <begin position="937"/>
        <end position="947"/>
    </location>
</feature>
<dbReference type="SUPFAM" id="SSF63748">
    <property type="entry name" value="Tudor/PWWP/MBT"/>
    <property type="match status" value="2"/>
</dbReference>
<feature type="compositionally biased region" description="Basic and acidic residues" evidence="14">
    <location>
        <begin position="1574"/>
        <end position="1588"/>
    </location>
</feature>
<keyword evidence="9" id="KW-0677">Repeat</keyword>
<dbReference type="PANTHER" id="PTHR22884">
    <property type="entry name" value="SET DOMAIN PROTEINS"/>
    <property type="match status" value="1"/>
</dbReference>
<feature type="region of interest" description="Disordered" evidence="14">
    <location>
        <begin position="462"/>
        <end position="683"/>
    </location>
</feature>
<feature type="compositionally biased region" description="Polar residues" evidence="14">
    <location>
        <begin position="38"/>
        <end position="58"/>
    </location>
</feature>
<feature type="compositionally biased region" description="Low complexity" evidence="14">
    <location>
        <begin position="2262"/>
        <end position="2272"/>
    </location>
</feature>
<evidence type="ECO:0000256" key="3">
    <source>
        <dbReference type="ARBA" id="ARBA00022454"/>
    </source>
</evidence>
<feature type="region of interest" description="Disordered" evidence="14">
    <location>
        <begin position="1175"/>
        <end position="1299"/>
    </location>
</feature>
<reference evidence="19" key="1">
    <citation type="submission" date="2017-09" db="EMBL/GenBank/DDBJ databases">
        <title>Contemporary evolution of a Lepidopteran species, Heliothis virescens, in response to modern agricultural practices.</title>
        <authorList>
            <person name="Fritz M.L."/>
            <person name="Deyonke A.M."/>
            <person name="Papanicolaou A."/>
            <person name="Micinski S."/>
            <person name="Westbrook J."/>
            <person name="Gould F."/>
        </authorList>
    </citation>
    <scope>NUCLEOTIDE SEQUENCE [LARGE SCALE GENOMIC DNA]</scope>
    <source>
        <strain evidence="19">HvINT-</strain>
        <tissue evidence="19">Whole body</tissue>
    </source>
</reference>
<dbReference type="InterPro" id="IPR055197">
    <property type="entry name" value="PHDvar_NSD"/>
</dbReference>
<dbReference type="Pfam" id="PF23004">
    <property type="entry name" value="PHDvar_NSD"/>
    <property type="match status" value="1"/>
</dbReference>
<evidence type="ECO:0000259" key="15">
    <source>
        <dbReference type="PROSITE" id="PS50280"/>
    </source>
</evidence>
<evidence type="ECO:0000256" key="1">
    <source>
        <dbReference type="ARBA" id="ARBA00004123"/>
    </source>
</evidence>
<feature type="compositionally biased region" description="Polar residues" evidence="14">
    <location>
        <begin position="860"/>
        <end position="870"/>
    </location>
</feature>
<dbReference type="InterPro" id="IPR001214">
    <property type="entry name" value="SET_dom"/>
</dbReference>
<evidence type="ECO:0000256" key="13">
    <source>
        <dbReference type="SAM" id="Coils"/>
    </source>
</evidence>
<evidence type="ECO:0000259" key="18">
    <source>
        <dbReference type="PROSITE" id="PS51215"/>
    </source>
</evidence>
<dbReference type="InterPro" id="IPR019786">
    <property type="entry name" value="Zinc_finger_PHD-type_CS"/>
</dbReference>
<protein>
    <recommendedName>
        <fullName evidence="20">Histone-lysine N-methyltransferase</fullName>
    </recommendedName>
</protein>
<dbReference type="PROSITE" id="PS50280">
    <property type="entry name" value="SET"/>
    <property type="match status" value="1"/>
</dbReference>
<dbReference type="Gene3D" id="2.170.270.10">
    <property type="entry name" value="SET domain"/>
    <property type="match status" value="1"/>
</dbReference>
<evidence type="ECO:0000259" key="16">
    <source>
        <dbReference type="PROSITE" id="PS50812"/>
    </source>
</evidence>
<dbReference type="InterPro" id="IPR000313">
    <property type="entry name" value="PWWP_dom"/>
</dbReference>
<keyword evidence="7" id="KW-0949">S-adenosyl-L-methionine</keyword>
<feature type="domain" description="PWWP" evidence="16">
    <location>
        <begin position="259"/>
        <end position="314"/>
    </location>
</feature>
<feature type="compositionally biased region" description="Polar residues" evidence="14">
    <location>
        <begin position="621"/>
        <end position="635"/>
    </location>
</feature>
<dbReference type="SUPFAM" id="SSF82199">
    <property type="entry name" value="SET domain"/>
    <property type="match status" value="1"/>
</dbReference>
<proteinExistence type="predicted"/>
<feature type="compositionally biased region" description="Basic and acidic residues" evidence="14">
    <location>
        <begin position="2240"/>
        <end position="2252"/>
    </location>
</feature>
<dbReference type="GO" id="GO:0016279">
    <property type="term" value="F:protein-lysine N-methyltransferase activity"/>
    <property type="evidence" value="ECO:0007669"/>
    <property type="project" value="UniProtKB-ARBA"/>
</dbReference>
<comment type="subcellular location">
    <subcellularLocation>
        <location evidence="2">Chromosome</location>
    </subcellularLocation>
    <subcellularLocation>
        <location evidence="1">Nucleus</location>
    </subcellularLocation>
</comment>
<feature type="compositionally biased region" description="Acidic residues" evidence="14">
    <location>
        <begin position="1177"/>
        <end position="1192"/>
    </location>
</feature>
<dbReference type="STRING" id="7102.A0A2A4J3Z0"/>
<dbReference type="CDD" id="cd19173">
    <property type="entry name" value="SET_NSD"/>
    <property type="match status" value="1"/>
</dbReference>
<keyword evidence="12" id="KW-0539">Nucleus</keyword>
<dbReference type="Pfam" id="PF00855">
    <property type="entry name" value="PWWP"/>
    <property type="match status" value="2"/>
</dbReference>
<evidence type="ECO:0000256" key="6">
    <source>
        <dbReference type="ARBA" id="ARBA00022679"/>
    </source>
</evidence>
<evidence type="ECO:0000256" key="5">
    <source>
        <dbReference type="ARBA" id="ARBA00022603"/>
    </source>
</evidence>
<dbReference type="PROSITE" id="PS50812">
    <property type="entry name" value="PWWP"/>
    <property type="match status" value="2"/>
</dbReference>
<feature type="compositionally biased region" description="Basic and acidic residues" evidence="14">
    <location>
        <begin position="1133"/>
        <end position="1145"/>
    </location>
</feature>
<feature type="compositionally biased region" description="Basic and acidic residues" evidence="14">
    <location>
        <begin position="1431"/>
        <end position="1443"/>
    </location>
</feature>
<dbReference type="CDD" id="cd05838">
    <property type="entry name" value="PWWP_NSD_rpt2"/>
    <property type="match status" value="1"/>
</dbReference>
<dbReference type="SMART" id="SM00570">
    <property type="entry name" value="AWS"/>
    <property type="match status" value="1"/>
</dbReference>
<feature type="region of interest" description="Disordered" evidence="14">
    <location>
        <begin position="1413"/>
        <end position="1443"/>
    </location>
</feature>
<feature type="compositionally biased region" description="Polar residues" evidence="14">
    <location>
        <begin position="1200"/>
        <end position="1226"/>
    </location>
</feature>
<feature type="domain" description="PWWP" evidence="16">
    <location>
        <begin position="1867"/>
        <end position="1929"/>
    </location>
</feature>
<dbReference type="SMART" id="SM00249">
    <property type="entry name" value="PHD"/>
    <property type="match status" value="3"/>
</dbReference>
<feature type="region of interest" description="Disordered" evidence="14">
    <location>
        <begin position="707"/>
        <end position="898"/>
    </location>
</feature>
<dbReference type="GO" id="GO:0140938">
    <property type="term" value="F:histone H3 methyltransferase activity"/>
    <property type="evidence" value="ECO:0007669"/>
    <property type="project" value="UniProtKB-ARBA"/>
</dbReference>
<evidence type="ECO:0000256" key="7">
    <source>
        <dbReference type="ARBA" id="ARBA00022691"/>
    </source>
</evidence>
<feature type="compositionally biased region" description="Basic residues" evidence="14">
    <location>
        <begin position="1561"/>
        <end position="1573"/>
    </location>
</feature>
<dbReference type="CDD" id="cd20144">
    <property type="entry name" value="PWWP_NSD_rpt1"/>
    <property type="match status" value="1"/>
</dbReference>
<feature type="region of interest" description="Disordered" evidence="14">
    <location>
        <begin position="1"/>
        <end position="106"/>
    </location>
</feature>
<feature type="domain" description="Post-SET" evidence="17">
    <location>
        <begin position="2178"/>
        <end position="2194"/>
    </location>
</feature>
<dbReference type="InterPro" id="IPR011011">
    <property type="entry name" value="Znf_FYVE_PHD"/>
</dbReference>
<feature type="region of interest" description="Disordered" evidence="14">
    <location>
        <begin position="1557"/>
        <end position="1592"/>
    </location>
</feature>
<dbReference type="GO" id="GO:0008270">
    <property type="term" value="F:zinc ion binding"/>
    <property type="evidence" value="ECO:0007669"/>
    <property type="project" value="UniProtKB-KW"/>
</dbReference>
<keyword evidence="6" id="KW-0808">Transferase</keyword>
<dbReference type="FunFam" id="2.30.30.140:FF:000099">
    <property type="entry name" value="Histone-lysine N-methyltransferase"/>
    <property type="match status" value="1"/>
</dbReference>
<feature type="compositionally biased region" description="Polar residues" evidence="14">
    <location>
        <begin position="1328"/>
        <end position="1338"/>
    </location>
</feature>
<dbReference type="InterPro" id="IPR013083">
    <property type="entry name" value="Znf_RING/FYVE/PHD"/>
</dbReference>
<evidence type="ECO:0000313" key="19">
    <source>
        <dbReference type="EMBL" id="PCG66123.1"/>
    </source>
</evidence>
<dbReference type="GO" id="GO:0032259">
    <property type="term" value="P:methylation"/>
    <property type="evidence" value="ECO:0007669"/>
    <property type="project" value="UniProtKB-KW"/>
</dbReference>
<dbReference type="InterPro" id="IPR050777">
    <property type="entry name" value="SET2_Histone-Lys_MeTrsfase"/>
</dbReference>
<feature type="compositionally biased region" description="Acidic residues" evidence="14">
    <location>
        <begin position="659"/>
        <end position="668"/>
    </location>
</feature>
<name>A0A2A4J3Z0_HELVI</name>
<dbReference type="SMART" id="SM00317">
    <property type="entry name" value="SET"/>
    <property type="match status" value="1"/>
</dbReference>
<dbReference type="Pfam" id="PF17907">
    <property type="entry name" value="AWS"/>
    <property type="match status" value="1"/>
</dbReference>
<dbReference type="GO" id="GO:0005694">
    <property type="term" value="C:chromosome"/>
    <property type="evidence" value="ECO:0007669"/>
    <property type="project" value="UniProtKB-SubCell"/>
</dbReference>
<feature type="compositionally biased region" description="Basic and acidic residues" evidence="14">
    <location>
        <begin position="2307"/>
        <end position="2316"/>
    </location>
</feature>
<dbReference type="Pfam" id="PF00856">
    <property type="entry name" value="SET"/>
    <property type="match status" value="1"/>
</dbReference>
<dbReference type="CDD" id="cd15566">
    <property type="entry name" value="PHD3_NSD"/>
    <property type="match status" value="1"/>
</dbReference>
<evidence type="ECO:0000256" key="8">
    <source>
        <dbReference type="ARBA" id="ARBA00022723"/>
    </source>
</evidence>
<evidence type="ECO:0000256" key="10">
    <source>
        <dbReference type="ARBA" id="ARBA00022771"/>
    </source>
</evidence>
<keyword evidence="3" id="KW-0158">Chromosome</keyword>
<feature type="region of interest" description="Disordered" evidence="14">
    <location>
        <begin position="1032"/>
        <end position="1067"/>
    </location>
</feature>
<evidence type="ECO:0000256" key="11">
    <source>
        <dbReference type="ARBA" id="ARBA00022833"/>
    </source>
</evidence>
<evidence type="ECO:0000259" key="17">
    <source>
        <dbReference type="PROSITE" id="PS50868"/>
    </source>
</evidence>
<dbReference type="CDD" id="cd15567">
    <property type="entry name" value="PHD4_NSD"/>
    <property type="match status" value="1"/>
</dbReference>
<dbReference type="SMART" id="SM00293">
    <property type="entry name" value="PWWP"/>
    <property type="match status" value="2"/>
</dbReference>
<keyword evidence="10" id="KW-0863">Zinc-finger</keyword>
<feature type="compositionally biased region" description="Polar residues" evidence="14">
    <location>
        <begin position="528"/>
        <end position="537"/>
    </location>
</feature>
<keyword evidence="11" id="KW-0862">Zinc</keyword>
<dbReference type="SUPFAM" id="SSF57903">
    <property type="entry name" value="FYVE/PHD zinc finger"/>
    <property type="match status" value="2"/>
</dbReference>
<dbReference type="Gene3D" id="3.30.40.10">
    <property type="entry name" value="Zinc/RING finger domain, C3HC4 (zinc finger)"/>
    <property type="match status" value="2"/>
</dbReference>
<sequence length="2316" mass="264416">MDESEDNMSSEDLKVSGSPLTIKSKPKKRSLIERELETNLTARVTSPVSTGDGTSTSRYGRARRLKSEIDQSDTKKVTAELKSPLAEKSPVKTQSPVYKMHASNSPLRSEQPKIVGVETFLENQIENIYQENISLSRFATEEVKKTSPSPAKKFPKVYIRKDLIQKREADENVMFIKNMFSPVKSASKSSSTHLNNILERSSERYSLGSAKQQNGYLDNSSVVKTLDFDSKKKKKDHRESKTPSKSDLFELEAKCAYQVGDLAWARMGTYPFWPSIVTRDPSNGVFVKKKLFGRIERDVIHVTFFGDNGRRGWIVDTMLRKYLGQLEFENTRENFTPEDKKKDPRLYAAFFVSEKKQALWNNSVEEAEMLLREPKRLRIDIFNDMLEKSRAQAKQQKSGKISRTDSDVSLSESLYDTLFSEDDGKADTAERSRNRTRNKSLDVFEVVTACLDNMAAKTGITKIQRQSHMDRWLQKAKSKTPEKTQSKTQVPQLKLEDKKDTKETRSKKKKRLSTTAVTKPYSLRKSMNESPNLLSCQNEHDYTTNDVEVTDSDQNSTDTDNSKNTNVQKCTEKAVTAVAEKNEETKASEEISDKESLKETVTTLNGTHDSESENTEENSQDNKNISSTTNSVTNKTEIEKPLPKEINKNETEQTSQDNDTTEDSDSEPESPVYEDLFSDDSQDRKLKLKEVLATVLQTEKLNLGTSITIPETQALPKANENATEKVPESLTTTENIDEPMSQVYEDPYGEDSQASQNKDLEASKVKENEEKLPEDKDTRTEKEVIPEGNENEIKEQNTENIDEVPNAMDTAEPPLSPVYEDPYSQDVQDSKLTENDESEDNMSTSNTENMTSDLQDELTNDSTAVSTEPSFMSVDMDTDSDYKPDCSTESDSQSEDNCSLINELELSRKHLTGKDTVPDKIVNETPKPTRKSNKITEGMKDNLDNDSHDNYATKPSDIESNNQFKDKNNVSKINDCNNEIHNCDVVDSIKNVSMNGHVNVKEIDMNTAKELHLPSPMPANVVENGFHDVNGDLDTISVHSEDSTASTKSENKRKLRSRQDKTTENPLENPEFVKYLELRQDSIMDENPELTQDEIVAYLYKTWVYEEDSKSDVKKNDDLRESNLVKGLNWEPAPKKKEKKVEQPKQKKSQKNMSNSKTFMQRFLLRQRAERKRYIEDESSQDYDEIDNTTEEELPKNSKPETSITSKAVQNQKQTNETEIALGTNSEPKKNNINTDTKTKKDDTEVTSTINKEQKKEDTNPIDPSKAVQVNFPQETEPTNSKDDFDRESIDSEDSEAPLIRCKLRSKSRKENILKEDVKIKEEEADTVSINSEGSEVSLSKRRKKYPPKKENALEDPEFVKYLELRQDSLLEENPQLTQDEIISYLYQTWLYEEEAKSDIKKNDDIEQSGLVKGLKDATQQPKKIKRKLKTEKEEKDNDDDVVTKDKPKRKVIKPYYNEEYSDIEEELEVFSIFNGKHKPGENGEDSEPIHEVNDIDEVELYFEELAKPKPNVFKGLIREKVCEMCEMTGNLVKCKGCNGMFHVDCVNKEVVEVETPAPTRGRKKKKKLGRKPKNSDEFDNHDDKSQDLSEENASMEEIVELETHTVDAETLEAQIEAKMKELLESEKIDYDSYSSDDGCDWSDTVPGKCEIIDVKLKPRRSNSEMDYSNFKCKNCQKYDTPVCFVCKSAVSKNEATLRQRCHVAHCHKYYHLQCLEHWPQTQFNGGEPSKTNKKINEYFEALTCPRHVCHTCVSDDPRGCKTRFSGDKLARCVRCPATYHSFTRCLPAGTQILTASHIICPRHYEHRPGKVPCHVNTGWCFICALGGSLICCEYCPTSFHAECLNIKPPEGGYMCEDCETGRLPLYGEMVWVKLGHYRWWPGIVLHPSEIPENIMAVKHNLGEFVVRFFGQYDHYWVNRGRVFPFQEGDSGRISSQKSKIDAAFTTAMEHAQRACEILKSAQPNEEESLDIASSLLPPHYVKLKTNKPCGPLVWRRADDAESSLTQCECNPNDDEPCGIYSHCLNRMLLTECGPTCRAGDRCHNRAFEKRLYPKLVPYRTPSRGWGLKTLEDIKAGQFVIEYVGELIDEEEFRRRMRRKHEIRDENFYFLTLDKERMIDAGPKGNLARFMNHCCEPNCETQKWTVLGDVRVGLFALYDIPANSEVTFNYNLECAGIEKKRCMCGAKRCSGYIGAKPKQDESQSKKPKIPGKRTYKKRKTTEESPSTKNKPKRPIGRPPKPRELTEIEKDLLIIRNATNGISSDESSRSMSSEYERNPKALKRKRVSFSTEENIYDGLESPSVKKHKSEEKTDVGD</sequence>
<feature type="compositionally biased region" description="Polar residues" evidence="14">
    <location>
        <begin position="887"/>
        <end position="898"/>
    </location>
</feature>
<evidence type="ECO:0000256" key="14">
    <source>
        <dbReference type="SAM" id="MobiDB-lite"/>
    </source>
</evidence>
<comment type="caution">
    <text evidence="19">The sequence shown here is derived from an EMBL/GenBank/DDBJ whole genome shotgun (WGS) entry which is preliminary data.</text>
</comment>
<feature type="domain" description="AWS" evidence="18">
    <location>
        <begin position="2003"/>
        <end position="2052"/>
    </location>
</feature>
<feature type="coiled-coil region" evidence="13">
    <location>
        <begin position="1602"/>
        <end position="1629"/>
    </location>
</feature>
<dbReference type="GO" id="GO:0005634">
    <property type="term" value="C:nucleus"/>
    <property type="evidence" value="ECO:0007669"/>
    <property type="project" value="UniProtKB-SubCell"/>
</dbReference>
<feature type="region of interest" description="Disordered" evidence="14">
    <location>
        <begin position="2195"/>
        <end position="2316"/>
    </location>
</feature>
<keyword evidence="13" id="KW-0175">Coiled coil</keyword>
<keyword evidence="5" id="KW-0489">Methyltransferase</keyword>
<dbReference type="Gene3D" id="2.30.30.140">
    <property type="match status" value="2"/>
</dbReference>
<feature type="region of interest" description="Disordered" evidence="14">
    <location>
        <begin position="916"/>
        <end position="947"/>
    </location>
</feature>
<feature type="compositionally biased region" description="Polar residues" evidence="14">
    <location>
        <begin position="841"/>
        <end position="853"/>
    </location>
</feature>
<feature type="compositionally biased region" description="Polar residues" evidence="14">
    <location>
        <begin position="91"/>
        <end position="106"/>
    </location>
</feature>
<dbReference type="Pfam" id="PF22908">
    <property type="entry name" value="PHD_NSD"/>
    <property type="match status" value="1"/>
</dbReference>
<gene>
    <name evidence="19" type="ORF">B5V51_8144</name>
</gene>
<feature type="domain" description="SET" evidence="15">
    <location>
        <begin position="2054"/>
        <end position="2171"/>
    </location>
</feature>
<dbReference type="PROSITE" id="PS01359">
    <property type="entry name" value="ZF_PHD_1"/>
    <property type="match status" value="1"/>
</dbReference>
<feature type="compositionally biased region" description="Basic residues" evidence="14">
    <location>
        <begin position="2205"/>
        <end position="2219"/>
    </location>
</feature>
<feature type="region of interest" description="Disordered" evidence="14">
    <location>
        <begin position="1125"/>
        <end position="1160"/>
    </location>
</feature>
<accession>A0A2A4J3Z0</accession>
<organism evidence="19">
    <name type="scientific">Heliothis virescens</name>
    <name type="common">Tobacco budworm moth</name>
    <dbReference type="NCBI Taxonomy" id="7102"/>
    <lineage>
        <taxon>Eukaryota</taxon>
        <taxon>Metazoa</taxon>
        <taxon>Ecdysozoa</taxon>
        <taxon>Arthropoda</taxon>
        <taxon>Hexapoda</taxon>
        <taxon>Insecta</taxon>
        <taxon>Pterygota</taxon>
        <taxon>Neoptera</taxon>
        <taxon>Endopterygota</taxon>
        <taxon>Lepidoptera</taxon>
        <taxon>Glossata</taxon>
        <taxon>Ditrysia</taxon>
        <taxon>Noctuoidea</taxon>
        <taxon>Noctuidae</taxon>
        <taxon>Heliothinae</taxon>
        <taxon>Heliothis</taxon>
    </lineage>
</organism>
<feature type="compositionally biased region" description="Basic and acidic residues" evidence="14">
    <location>
        <begin position="636"/>
        <end position="651"/>
    </location>
</feature>
<evidence type="ECO:0008006" key="20">
    <source>
        <dbReference type="Google" id="ProtNLM"/>
    </source>
</evidence>